<dbReference type="SUPFAM" id="SSF52266">
    <property type="entry name" value="SGNH hydrolase"/>
    <property type="match status" value="1"/>
</dbReference>
<dbReference type="CDD" id="cd01846">
    <property type="entry name" value="fatty_acyltransferase_like"/>
    <property type="match status" value="1"/>
</dbReference>
<dbReference type="EMBL" id="ML213614">
    <property type="protein sequence ID" value="TFK36386.1"/>
    <property type="molecule type" value="Genomic_DNA"/>
</dbReference>
<dbReference type="GO" id="GO:0016788">
    <property type="term" value="F:hydrolase activity, acting on ester bonds"/>
    <property type="evidence" value="ECO:0007669"/>
    <property type="project" value="InterPro"/>
</dbReference>
<dbReference type="PANTHER" id="PTHR45648:SF85">
    <property type="entry name" value="A, PUTATIVE (AFU_ORTHOLOGUE AFUA_2G10760)-RELATED"/>
    <property type="match status" value="1"/>
</dbReference>
<proteinExistence type="predicted"/>
<keyword evidence="2" id="KW-0732">Signal</keyword>
<dbReference type="InterPro" id="IPR001087">
    <property type="entry name" value="GDSL"/>
</dbReference>
<evidence type="ECO:0000313" key="3">
    <source>
        <dbReference type="EMBL" id="TFK36386.1"/>
    </source>
</evidence>
<keyword evidence="4" id="KW-1185">Reference proteome</keyword>
<dbReference type="OrthoDB" id="1600564at2759"/>
<evidence type="ECO:0000313" key="4">
    <source>
        <dbReference type="Proteomes" id="UP000308652"/>
    </source>
</evidence>
<dbReference type="Gene3D" id="3.40.50.1110">
    <property type="entry name" value="SGNH hydrolase"/>
    <property type="match status" value="1"/>
</dbReference>
<gene>
    <name evidence="3" type="ORF">BDQ12DRAFT_667810</name>
</gene>
<feature type="signal peptide" evidence="2">
    <location>
        <begin position="1"/>
        <end position="23"/>
    </location>
</feature>
<organism evidence="3 4">
    <name type="scientific">Crucibulum laeve</name>
    <dbReference type="NCBI Taxonomy" id="68775"/>
    <lineage>
        <taxon>Eukaryota</taxon>
        <taxon>Fungi</taxon>
        <taxon>Dikarya</taxon>
        <taxon>Basidiomycota</taxon>
        <taxon>Agaricomycotina</taxon>
        <taxon>Agaricomycetes</taxon>
        <taxon>Agaricomycetidae</taxon>
        <taxon>Agaricales</taxon>
        <taxon>Agaricineae</taxon>
        <taxon>Nidulariaceae</taxon>
        <taxon>Crucibulum</taxon>
    </lineage>
</organism>
<dbReference type="Proteomes" id="UP000308652">
    <property type="component" value="Unassembled WGS sequence"/>
</dbReference>
<protein>
    <submittedName>
        <fullName evidence="3">GDSL lipase/esterase</fullName>
    </submittedName>
</protein>
<dbReference type="PANTHER" id="PTHR45648">
    <property type="entry name" value="GDSL LIPASE/ACYLHYDROLASE FAMILY PROTEIN (AFU_ORTHOLOGUE AFUA_4G14700)"/>
    <property type="match status" value="1"/>
</dbReference>
<dbReference type="InterPro" id="IPR036514">
    <property type="entry name" value="SGNH_hydro_sf"/>
</dbReference>
<dbReference type="AlphaFoldDB" id="A0A5C3LWA2"/>
<reference evidence="3 4" key="1">
    <citation type="journal article" date="2019" name="Nat. Ecol. Evol.">
        <title>Megaphylogeny resolves global patterns of mushroom evolution.</title>
        <authorList>
            <person name="Varga T."/>
            <person name="Krizsan K."/>
            <person name="Foldi C."/>
            <person name="Dima B."/>
            <person name="Sanchez-Garcia M."/>
            <person name="Sanchez-Ramirez S."/>
            <person name="Szollosi G.J."/>
            <person name="Szarkandi J.G."/>
            <person name="Papp V."/>
            <person name="Albert L."/>
            <person name="Andreopoulos W."/>
            <person name="Angelini C."/>
            <person name="Antonin V."/>
            <person name="Barry K.W."/>
            <person name="Bougher N.L."/>
            <person name="Buchanan P."/>
            <person name="Buyck B."/>
            <person name="Bense V."/>
            <person name="Catcheside P."/>
            <person name="Chovatia M."/>
            <person name="Cooper J."/>
            <person name="Damon W."/>
            <person name="Desjardin D."/>
            <person name="Finy P."/>
            <person name="Geml J."/>
            <person name="Haridas S."/>
            <person name="Hughes K."/>
            <person name="Justo A."/>
            <person name="Karasinski D."/>
            <person name="Kautmanova I."/>
            <person name="Kiss B."/>
            <person name="Kocsube S."/>
            <person name="Kotiranta H."/>
            <person name="LaButti K.M."/>
            <person name="Lechner B.E."/>
            <person name="Liimatainen K."/>
            <person name="Lipzen A."/>
            <person name="Lukacs Z."/>
            <person name="Mihaltcheva S."/>
            <person name="Morgado L.N."/>
            <person name="Niskanen T."/>
            <person name="Noordeloos M.E."/>
            <person name="Ohm R.A."/>
            <person name="Ortiz-Santana B."/>
            <person name="Ovrebo C."/>
            <person name="Racz N."/>
            <person name="Riley R."/>
            <person name="Savchenko A."/>
            <person name="Shiryaev A."/>
            <person name="Soop K."/>
            <person name="Spirin V."/>
            <person name="Szebenyi C."/>
            <person name="Tomsovsky M."/>
            <person name="Tulloss R.E."/>
            <person name="Uehling J."/>
            <person name="Grigoriev I.V."/>
            <person name="Vagvolgyi C."/>
            <person name="Papp T."/>
            <person name="Martin F.M."/>
            <person name="Miettinen O."/>
            <person name="Hibbett D.S."/>
            <person name="Nagy L.G."/>
        </authorList>
    </citation>
    <scope>NUCLEOTIDE SEQUENCE [LARGE SCALE GENOMIC DNA]</scope>
    <source>
        <strain evidence="3 4">CBS 166.37</strain>
    </source>
</reference>
<dbReference type="STRING" id="68775.A0A5C3LWA2"/>
<dbReference type="InterPro" id="IPR051058">
    <property type="entry name" value="GDSL_Est/Lipase"/>
</dbReference>
<evidence type="ECO:0000256" key="2">
    <source>
        <dbReference type="SAM" id="SignalP"/>
    </source>
</evidence>
<evidence type="ECO:0000256" key="1">
    <source>
        <dbReference type="ARBA" id="ARBA00022801"/>
    </source>
</evidence>
<accession>A0A5C3LWA2</accession>
<dbReference type="Pfam" id="PF00657">
    <property type="entry name" value="Lipase_GDSL"/>
    <property type="match status" value="1"/>
</dbReference>
<sequence>MSLTSFLPVFATLLLGLFFPVNGKLAWRDTKFLFVFGDSYSAMGFNTSTTAGFIQATPPVTSSNGPNWVQFLGGTYNITETQILNLAVAGATTDAAIVPPKKEVMSLVDQVSQFSQFMAPRPSGAQWESSNTLFAVWIGINDIDFSFSWTNVSHPQLYTNITNRLLTQLDVLYNSGARSFMFLTVPPIDRAPLWTQQGPKMVTQIRPLIADYNRQLIGAVTHFEKSHVDLDTVTIFDTHPIFNTLLDNAQTIGFVNSTGFCLPYLNGTPERTTQIDPCAPVSSYFWLNTLHPLFTVHNILAHAISTVLSA</sequence>
<feature type="chain" id="PRO_5022659580" evidence="2">
    <location>
        <begin position="24"/>
        <end position="310"/>
    </location>
</feature>
<name>A0A5C3LWA2_9AGAR</name>
<keyword evidence="1" id="KW-0378">Hydrolase</keyword>